<accession>A0ACC0QH19</accession>
<organism evidence="1 2">
    <name type="scientific">Fusarium keratoplasticum</name>
    <dbReference type="NCBI Taxonomy" id="1328300"/>
    <lineage>
        <taxon>Eukaryota</taxon>
        <taxon>Fungi</taxon>
        <taxon>Dikarya</taxon>
        <taxon>Ascomycota</taxon>
        <taxon>Pezizomycotina</taxon>
        <taxon>Sordariomycetes</taxon>
        <taxon>Hypocreomycetidae</taxon>
        <taxon>Hypocreales</taxon>
        <taxon>Nectriaceae</taxon>
        <taxon>Fusarium</taxon>
        <taxon>Fusarium solani species complex</taxon>
    </lineage>
</organism>
<dbReference type="EMBL" id="CM046512">
    <property type="protein sequence ID" value="KAI8654816.1"/>
    <property type="molecule type" value="Genomic_DNA"/>
</dbReference>
<reference evidence="1" key="1">
    <citation type="submission" date="2022-06" db="EMBL/GenBank/DDBJ databases">
        <title>Fusarium solani species complex genomes reveal bases of compartmentalisation and animal pathogenesis.</title>
        <authorList>
            <person name="Tsai I.J."/>
        </authorList>
    </citation>
    <scope>NUCLEOTIDE SEQUENCE</scope>
    <source>
        <strain evidence="1">Fu6.1</strain>
    </source>
</reference>
<comment type="caution">
    <text evidence="1">The sequence shown here is derived from an EMBL/GenBank/DDBJ whole genome shotgun (WGS) entry which is preliminary data.</text>
</comment>
<evidence type="ECO:0000313" key="2">
    <source>
        <dbReference type="Proteomes" id="UP001065298"/>
    </source>
</evidence>
<keyword evidence="2" id="KW-1185">Reference proteome</keyword>
<proteinExistence type="predicted"/>
<gene>
    <name evidence="1" type="ORF">NCS57_01228700</name>
</gene>
<sequence length="307" mass="35138">MANSPTRYVPRQSLTSAASIQKRDESPKSFRIFSKLPLEVQDLIWKEVLDLDAPTVHGVELRRSTTDQPTVSMVETGLWNSNTGVARTPIYPVRDALHRVCRRSRAAGKRESRLWRGQVPYELRADRPWAPTQPVDLGKDLFIISNHLEEDINEGDKISGVRHVGVTWEGLWDLHVLEKLEKVVDLFPELETVYVVVTGASTTHPHLEAWESEKLPILEKYLKECQETASIETDIEFLSEGLIYQEIAPKNLSEMGGLHEPLEVITQFYENFDARCAEAKAEGEELRRPVIRMMTWEQAHRVSPRFS</sequence>
<protein>
    <submittedName>
        <fullName evidence="1">Uncharacterized protein</fullName>
    </submittedName>
</protein>
<dbReference type="Proteomes" id="UP001065298">
    <property type="component" value="Chromosome 10"/>
</dbReference>
<name>A0ACC0QH19_9HYPO</name>
<evidence type="ECO:0000313" key="1">
    <source>
        <dbReference type="EMBL" id="KAI8654816.1"/>
    </source>
</evidence>